<accession>A0A1J5T416</accession>
<evidence type="ECO:0000256" key="2">
    <source>
        <dbReference type="ARBA" id="ARBA00022475"/>
    </source>
</evidence>
<feature type="domain" description="Single Cache" evidence="6">
    <location>
        <begin position="34"/>
        <end position="119"/>
    </location>
</feature>
<evidence type="ECO:0000256" key="5">
    <source>
        <dbReference type="ARBA" id="ARBA00023136"/>
    </source>
</evidence>
<dbReference type="Gene3D" id="3.30.450.20">
    <property type="entry name" value="PAS domain"/>
    <property type="match status" value="2"/>
</dbReference>
<sequence length="297" mass="32366">MKFKLANFLVLPLLGASIVYAADNMPPPPSLKHKGSIERAEIKQATALLDRAVDYLQKNGPENSFGVFSNRQGPFVSNEYYVFVVGLDGIMYASGGASSSLVGTNVLNLSDASGINIVRDMLDIAKTSESGAIEYHWLNSIDNRIENTTTQFRKVGKYLVCVGYYIHRASLEEATVMLHRAVAFLKKSGGKTAYAAFNDPAGGFVIKDEYVFAIGLDDGKYRASGAAPYLTGTDVRELTDAAGKPIFKKMIELAKQNDGGTIDYVWRNPATNAIENKHSLIQRVGNVLLGVGYYTKD</sequence>
<evidence type="ECO:0000313" key="7">
    <source>
        <dbReference type="EMBL" id="OIR15634.1"/>
    </source>
</evidence>
<evidence type="ECO:0000256" key="1">
    <source>
        <dbReference type="ARBA" id="ARBA00004651"/>
    </source>
</evidence>
<protein>
    <recommendedName>
        <fullName evidence="6">Single Cache domain-containing protein</fullName>
    </recommendedName>
</protein>
<keyword evidence="2" id="KW-1003">Cell membrane</keyword>
<reference evidence="7" key="1">
    <citation type="submission" date="2016-10" db="EMBL/GenBank/DDBJ databases">
        <title>Sequence of Gallionella enrichment culture.</title>
        <authorList>
            <person name="Poehlein A."/>
            <person name="Muehling M."/>
            <person name="Daniel R."/>
        </authorList>
    </citation>
    <scope>NUCLEOTIDE SEQUENCE</scope>
</reference>
<feature type="domain" description="Single Cache" evidence="6">
    <location>
        <begin position="168"/>
        <end position="248"/>
    </location>
</feature>
<proteinExistence type="predicted"/>
<dbReference type="GO" id="GO:0005886">
    <property type="term" value="C:plasma membrane"/>
    <property type="evidence" value="ECO:0007669"/>
    <property type="project" value="UniProtKB-SubCell"/>
</dbReference>
<dbReference type="AlphaFoldDB" id="A0A1J5T416"/>
<evidence type="ECO:0000256" key="4">
    <source>
        <dbReference type="ARBA" id="ARBA00022989"/>
    </source>
</evidence>
<organism evidence="7">
    <name type="scientific">mine drainage metagenome</name>
    <dbReference type="NCBI Taxonomy" id="410659"/>
    <lineage>
        <taxon>unclassified sequences</taxon>
        <taxon>metagenomes</taxon>
        <taxon>ecological metagenomes</taxon>
    </lineage>
</organism>
<dbReference type="InterPro" id="IPR033480">
    <property type="entry name" value="sCache_2"/>
</dbReference>
<keyword evidence="3" id="KW-0812">Transmembrane</keyword>
<comment type="caution">
    <text evidence="7">The sequence shown here is derived from an EMBL/GenBank/DDBJ whole genome shotgun (WGS) entry which is preliminary data.</text>
</comment>
<gene>
    <name evidence="7" type="ORF">GALL_39580</name>
</gene>
<evidence type="ECO:0000259" key="6">
    <source>
        <dbReference type="SMART" id="SM01049"/>
    </source>
</evidence>
<name>A0A1J5T416_9ZZZZ</name>
<keyword evidence="5" id="KW-0472">Membrane</keyword>
<dbReference type="Pfam" id="PF08269">
    <property type="entry name" value="dCache_2"/>
    <property type="match status" value="1"/>
</dbReference>
<dbReference type="EMBL" id="MLJW01000009">
    <property type="protein sequence ID" value="OIR15634.1"/>
    <property type="molecule type" value="Genomic_DNA"/>
</dbReference>
<dbReference type="InterPro" id="IPR004010">
    <property type="entry name" value="Double_Cache_2"/>
</dbReference>
<dbReference type="SMART" id="SM01049">
    <property type="entry name" value="Cache_2"/>
    <property type="match status" value="2"/>
</dbReference>
<evidence type="ECO:0000256" key="3">
    <source>
        <dbReference type="ARBA" id="ARBA00022692"/>
    </source>
</evidence>
<keyword evidence="4" id="KW-1133">Transmembrane helix</keyword>
<comment type="subcellular location">
    <subcellularLocation>
        <location evidence="1">Cell membrane</location>
        <topology evidence="1">Multi-pass membrane protein</topology>
    </subcellularLocation>
</comment>